<dbReference type="NCBIfam" id="NF005884">
    <property type="entry name" value="PRK07846.1"/>
    <property type="match status" value="1"/>
</dbReference>
<keyword evidence="5" id="KW-0521">NADP</keyword>
<evidence type="ECO:0000256" key="8">
    <source>
        <dbReference type="ARBA" id="ARBA00023284"/>
    </source>
</evidence>
<protein>
    <submittedName>
        <fullName evidence="12">Mycothione reductase</fullName>
        <ecNumber evidence="12">1.8.1.15</ecNumber>
    </submittedName>
</protein>
<gene>
    <name evidence="12" type="ORF">ACFFTU_25725</name>
</gene>
<comment type="caution">
    <text evidence="12">The sequence shown here is derived from an EMBL/GenBank/DDBJ whole genome shotgun (WGS) entry which is preliminary data.</text>
</comment>
<dbReference type="PANTHER" id="PTHR43014">
    <property type="entry name" value="MERCURIC REDUCTASE"/>
    <property type="match status" value="1"/>
</dbReference>
<proteinExistence type="inferred from homology"/>
<dbReference type="PRINTS" id="PR00368">
    <property type="entry name" value="FADPNR"/>
</dbReference>
<dbReference type="SUPFAM" id="SSF51905">
    <property type="entry name" value="FAD/NAD(P)-binding domain"/>
    <property type="match status" value="1"/>
</dbReference>
<dbReference type="InterPro" id="IPR036188">
    <property type="entry name" value="FAD/NAD-bd_sf"/>
</dbReference>
<dbReference type="Pfam" id="PF07992">
    <property type="entry name" value="Pyr_redox_2"/>
    <property type="match status" value="1"/>
</dbReference>
<evidence type="ECO:0000256" key="2">
    <source>
        <dbReference type="ARBA" id="ARBA00007532"/>
    </source>
</evidence>
<dbReference type="Pfam" id="PF02852">
    <property type="entry name" value="Pyr_redox_dim"/>
    <property type="match status" value="1"/>
</dbReference>
<evidence type="ECO:0000256" key="7">
    <source>
        <dbReference type="ARBA" id="ARBA00023157"/>
    </source>
</evidence>
<evidence type="ECO:0000256" key="9">
    <source>
        <dbReference type="RuleBase" id="RU003691"/>
    </source>
</evidence>
<keyword evidence="13" id="KW-1185">Reference proteome</keyword>
<keyword evidence="4 9" id="KW-0274">FAD</keyword>
<reference evidence="12 13" key="1">
    <citation type="submission" date="2024-09" db="EMBL/GenBank/DDBJ databases">
        <authorList>
            <person name="Sun Q."/>
            <person name="Mori K."/>
        </authorList>
    </citation>
    <scope>NUCLEOTIDE SEQUENCE [LARGE SCALE GENOMIC DNA]</scope>
    <source>
        <strain evidence="12 13">JCM 4362</strain>
    </source>
</reference>
<dbReference type="InterPro" id="IPR023753">
    <property type="entry name" value="FAD/NAD-binding_dom"/>
</dbReference>
<name>A0ABV5PJT4_STRCM</name>
<keyword evidence="7" id="KW-1015">Disulfide bond</keyword>
<dbReference type="InterPro" id="IPR016156">
    <property type="entry name" value="FAD/NAD-linked_Rdtase_dimer_sf"/>
</dbReference>
<feature type="domain" description="Pyridine nucleotide-disulphide oxidoreductase dimerisation" evidence="10">
    <location>
        <begin position="348"/>
        <end position="457"/>
    </location>
</feature>
<evidence type="ECO:0000256" key="6">
    <source>
        <dbReference type="ARBA" id="ARBA00023002"/>
    </source>
</evidence>
<dbReference type="PROSITE" id="PS00076">
    <property type="entry name" value="PYRIDINE_REDOX_1"/>
    <property type="match status" value="1"/>
</dbReference>
<dbReference type="SUPFAM" id="SSF55424">
    <property type="entry name" value="FAD/NAD-linked reductases, dimerisation (C-terminal) domain"/>
    <property type="match status" value="1"/>
</dbReference>
<dbReference type="InterPro" id="IPR001100">
    <property type="entry name" value="Pyr_nuc-diS_OxRdtase"/>
</dbReference>
<dbReference type="InterPro" id="IPR012999">
    <property type="entry name" value="Pyr_OxRdtase_I_AS"/>
</dbReference>
<evidence type="ECO:0000313" key="13">
    <source>
        <dbReference type="Proteomes" id="UP001589718"/>
    </source>
</evidence>
<dbReference type="Gene3D" id="3.30.390.30">
    <property type="match status" value="1"/>
</dbReference>
<dbReference type="Gene3D" id="3.50.50.60">
    <property type="entry name" value="FAD/NAD(P)-binding domain"/>
    <property type="match status" value="2"/>
</dbReference>
<evidence type="ECO:0000259" key="11">
    <source>
        <dbReference type="Pfam" id="PF07992"/>
    </source>
</evidence>
<evidence type="ECO:0000313" key="12">
    <source>
        <dbReference type="EMBL" id="MFB9523349.1"/>
    </source>
</evidence>
<feature type="domain" description="FAD/NAD(P)-binding" evidence="11">
    <location>
        <begin position="4"/>
        <end position="327"/>
    </location>
</feature>
<accession>A0ABV5PJT4</accession>
<dbReference type="EMBL" id="JBHMCR010000017">
    <property type="protein sequence ID" value="MFB9523349.1"/>
    <property type="molecule type" value="Genomic_DNA"/>
</dbReference>
<keyword evidence="3 9" id="KW-0285">Flavoprotein</keyword>
<dbReference type="InterPro" id="IPR004099">
    <property type="entry name" value="Pyr_nucl-diS_OxRdtase_dimer"/>
</dbReference>
<dbReference type="PIRSF" id="PIRSF000350">
    <property type="entry name" value="Mercury_reductase_MerA"/>
    <property type="match status" value="1"/>
</dbReference>
<evidence type="ECO:0000256" key="5">
    <source>
        <dbReference type="ARBA" id="ARBA00022857"/>
    </source>
</evidence>
<dbReference type="PRINTS" id="PR00411">
    <property type="entry name" value="PNDRDTASEI"/>
</dbReference>
<dbReference type="RefSeq" id="WP_345220083.1">
    <property type="nucleotide sequence ID" value="NZ_BAAAXE010000010.1"/>
</dbReference>
<dbReference type="Proteomes" id="UP001589718">
    <property type="component" value="Unassembled WGS sequence"/>
</dbReference>
<dbReference type="PANTHER" id="PTHR43014:SF5">
    <property type="entry name" value="GLUTATHIONE REDUCTASE (NADPH)"/>
    <property type="match status" value="1"/>
</dbReference>
<evidence type="ECO:0000259" key="10">
    <source>
        <dbReference type="Pfam" id="PF02852"/>
    </source>
</evidence>
<evidence type="ECO:0000256" key="3">
    <source>
        <dbReference type="ARBA" id="ARBA00022630"/>
    </source>
</evidence>
<comment type="similarity">
    <text evidence="2 9">Belongs to the class-I pyridine nucleotide-disulfide oxidoreductase family.</text>
</comment>
<sequence length="473" mass="50531">MSHYDLVVLGAGSGNALLDDRFSHLNVALVSEGPFGGTCLNAGCIPSKMLSVTAEVADSVRESDRHDVAARLEGIAWPRVQERVFDRLDANSRDGEQGRRASGWVTVLRGRARFTGERELEVRTERGTERVTADRVVVAAGGRPVVPPVIADAGVPYETSDTVMRLDEVPARMVVLGGGYIAAELAHVFHSAGTAVTVVEQQDTLLGPQDESVARAFTEIVGAQWDLRLGREVTGVEQSTEAEADASGTLRVTLDDGARIDTDLLLVVAGRRPNSDVLDLDRAGISVDEDGLIEVDAQLRTSAPGVWALGDITDGGPHLKHVANRQAAVVAHNLLHPEKPRTMSYDVVPSAVFTRPQIAQVGRTEQEARDSGPDFVTGTRRYDGVAYGWALEDEQGFCKVLLDRASGRVIGAHILGTQAATLIQPLVVAMTAGMSARELAESPLWIHPALTEVVENALREALGQLEEGADGDG</sequence>
<evidence type="ECO:0000256" key="4">
    <source>
        <dbReference type="ARBA" id="ARBA00022827"/>
    </source>
</evidence>
<organism evidence="12 13">
    <name type="scientific">Streptomyces cremeus</name>
    <dbReference type="NCBI Taxonomy" id="66881"/>
    <lineage>
        <taxon>Bacteria</taxon>
        <taxon>Bacillati</taxon>
        <taxon>Actinomycetota</taxon>
        <taxon>Actinomycetes</taxon>
        <taxon>Kitasatosporales</taxon>
        <taxon>Streptomycetaceae</taxon>
        <taxon>Streptomyces</taxon>
    </lineage>
</organism>
<evidence type="ECO:0000256" key="1">
    <source>
        <dbReference type="ARBA" id="ARBA00001974"/>
    </source>
</evidence>
<comment type="cofactor">
    <cofactor evidence="1">
        <name>FAD</name>
        <dbReference type="ChEBI" id="CHEBI:57692"/>
    </cofactor>
</comment>
<keyword evidence="6 9" id="KW-0560">Oxidoreductase</keyword>
<dbReference type="GO" id="GO:0050627">
    <property type="term" value="F:mycothione reductase [NAD(P)H] activity"/>
    <property type="evidence" value="ECO:0007669"/>
    <property type="project" value="UniProtKB-EC"/>
</dbReference>
<keyword evidence="8 9" id="KW-0676">Redox-active center</keyword>
<dbReference type="EC" id="1.8.1.15" evidence="12"/>